<evidence type="ECO:0000259" key="1">
    <source>
        <dbReference type="Pfam" id="PF13280"/>
    </source>
</evidence>
<accession>A0ABY0I474</accession>
<proteinExistence type="predicted"/>
<evidence type="ECO:0000313" key="4">
    <source>
        <dbReference type="EMBL" id="RYU62768.1"/>
    </source>
</evidence>
<gene>
    <name evidence="4" type="ORF">ERW53_15185</name>
</gene>
<keyword evidence="5" id="KW-1185">Reference proteome</keyword>
<dbReference type="InterPro" id="IPR026881">
    <property type="entry name" value="WYL_dom"/>
</dbReference>
<feature type="domain" description="DNA-binding transcriptional repressor CapW winged helix-turn-helix" evidence="3">
    <location>
        <begin position="8"/>
        <end position="80"/>
    </location>
</feature>
<feature type="domain" description="WYL" evidence="1">
    <location>
        <begin position="117"/>
        <end position="183"/>
    </location>
</feature>
<name>A0ABY0I474_9GAMM</name>
<comment type="caution">
    <text evidence="4">The sequence shown here is derived from an EMBL/GenBank/DDBJ whole genome shotgun (WGS) entry which is preliminary data.</text>
</comment>
<organism evidence="4 5">
    <name type="scientific">Aliivibrio finisterrensis</name>
    <dbReference type="NCBI Taxonomy" id="511998"/>
    <lineage>
        <taxon>Bacteria</taxon>
        <taxon>Pseudomonadati</taxon>
        <taxon>Pseudomonadota</taxon>
        <taxon>Gammaproteobacteria</taxon>
        <taxon>Vibrionales</taxon>
        <taxon>Vibrionaceae</taxon>
        <taxon>Aliivibrio</taxon>
    </lineage>
</organism>
<dbReference type="PIRSF" id="PIRSF015558">
    <property type="entry name" value="Txn_reg_DeoR_prd"/>
    <property type="match status" value="1"/>
</dbReference>
<dbReference type="InterPro" id="IPR016634">
    <property type="entry name" value="CapW-like"/>
</dbReference>
<reference evidence="4 5" key="1">
    <citation type="submission" date="2019-02" db="EMBL/GenBank/DDBJ databases">
        <title>Genome sequences of Aliivibrio finisterrensis strains from farmed Atlantic salmon.</title>
        <authorList>
            <person name="Bowman J.P."/>
        </authorList>
    </citation>
    <scope>NUCLEOTIDE SEQUENCE [LARGE SCALE GENOMIC DNA]</scope>
    <source>
        <strain evidence="4 5">A21</strain>
    </source>
</reference>
<dbReference type="PANTHER" id="PTHR34580">
    <property type="match status" value="1"/>
</dbReference>
<evidence type="ECO:0000313" key="5">
    <source>
        <dbReference type="Proteomes" id="UP000294166"/>
    </source>
</evidence>
<evidence type="ECO:0000259" key="2">
    <source>
        <dbReference type="Pfam" id="PF26107"/>
    </source>
</evidence>
<feature type="domain" description="DNA-binding transcriptional repressor CapW C-terminal dimerisation" evidence="2">
    <location>
        <begin position="205"/>
        <end position="273"/>
    </location>
</feature>
<dbReference type="InterPro" id="IPR059019">
    <property type="entry name" value="WHD_CapW"/>
</dbReference>
<protein>
    <submittedName>
        <fullName evidence="4">WYL domain-containing protein</fullName>
    </submittedName>
</protein>
<dbReference type="Proteomes" id="UP000294166">
    <property type="component" value="Unassembled WGS sequence"/>
</dbReference>
<dbReference type="Pfam" id="PF13280">
    <property type="entry name" value="WYL"/>
    <property type="match status" value="1"/>
</dbReference>
<dbReference type="InterPro" id="IPR051534">
    <property type="entry name" value="CBASS_pafABC_assoc_protein"/>
</dbReference>
<evidence type="ECO:0000259" key="3">
    <source>
        <dbReference type="Pfam" id="PF26109"/>
    </source>
</evidence>
<dbReference type="EMBL" id="SEZN01000030">
    <property type="protein sequence ID" value="RYU62768.1"/>
    <property type="molecule type" value="Genomic_DNA"/>
</dbReference>
<dbReference type="Pfam" id="PF26107">
    <property type="entry name" value="BrxR_CTD"/>
    <property type="match status" value="1"/>
</dbReference>
<dbReference type="InterPro" id="IPR059020">
    <property type="entry name" value="CapW_CTD"/>
</dbReference>
<sequence>MDKLNYAQKQRLAYIDFKLMFVGHFTRSEVVEHFKMGLSNATRDINLYKELASDNLIYDNAEKCYFQTAKFTPLFNHNNNDTLAKLATKLSGEDSVINGLGIPFEAPSQLNAPNIDIVAVLTQAALNTKAVNIRYVSLSSGESNRIIVPHSIVDNGLRWHIRAYDCQSKQFRDFVISRIIKAKLSDNVIKEDQTILADKQWMRFVPLELVPHPNNINYPKAIELDYSMQDGKLNIEVRAALTGYLLRRWNVDCSENATQHTAEHQLWLANRATLYGVDNLHLASGYLAQTTSDNTLTTHLGANNGRA</sequence>
<dbReference type="PANTHER" id="PTHR34580:SF3">
    <property type="entry name" value="PROTEIN PAFB"/>
    <property type="match status" value="1"/>
</dbReference>
<dbReference type="PROSITE" id="PS52050">
    <property type="entry name" value="WYL"/>
    <property type="match status" value="1"/>
</dbReference>
<dbReference type="Pfam" id="PF26109">
    <property type="entry name" value="WHD_BrxR"/>
    <property type="match status" value="1"/>
</dbReference>